<dbReference type="EMBL" id="DS268473">
    <property type="protein sequence ID" value="EFP08352.1"/>
    <property type="molecule type" value="Genomic_DNA"/>
</dbReference>
<dbReference type="HOGENOM" id="CLU_2199429_0_0_1"/>
<gene>
    <name evidence="2" type="ORF">CRE_16145</name>
</gene>
<dbReference type="GeneID" id="9815961"/>
<keyword evidence="3" id="KW-1185">Reference proteome</keyword>
<reference evidence="2" key="1">
    <citation type="submission" date="2007-07" db="EMBL/GenBank/DDBJ databases">
        <title>PCAP assembly of the Caenorhabditis remanei genome.</title>
        <authorList>
            <consortium name="The Caenorhabditis remanei Sequencing Consortium"/>
            <person name="Wilson R.K."/>
        </authorList>
    </citation>
    <scope>NUCLEOTIDE SEQUENCE [LARGE SCALE GENOMIC DNA]</scope>
    <source>
        <strain evidence="2">PB4641</strain>
    </source>
</reference>
<evidence type="ECO:0000256" key="1">
    <source>
        <dbReference type="SAM" id="Coils"/>
    </source>
</evidence>
<dbReference type="InParanoid" id="E3MSH7"/>
<dbReference type="CTD" id="9815961"/>
<organism evidence="3">
    <name type="scientific">Caenorhabditis remanei</name>
    <name type="common">Caenorhabditis vulgaris</name>
    <dbReference type="NCBI Taxonomy" id="31234"/>
    <lineage>
        <taxon>Eukaryota</taxon>
        <taxon>Metazoa</taxon>
        <taxon>Ecdysozoa</taxon>
        <taxon>Nematoda</taxon>
        <taxon>Chromadorea</taxon>
        <taxon>Rhabditida</taxon>
        <taxon>Rhabditina</taxon>
        <taxon>Rhabditomorpha</taxon>
        <taxon>Rhabditoidea</taxon>
        <taxon>Rhabditidae</taxon>
        <taxon>Peloderinae</taxon>
        <taxon>Caenorhabditis</taxon>
    </lineage>
</organism>
<proteinExistence type="predicted"/>
<protein>
    <submittedName>
        <fullName evidence="2">Uncharacterized protein</fullName>
    </submittedName>
</protein>
<dbReference type="RefSeq" id="XP_003100825.2">
    <property type="nucleotide sequence ID" value="XM_003100777.2"/>
</dbReference>
<dbReference type="AlphaFoldDB" id="E3MSH7"/>
<evidence type="ECO:0000313" key="3">
    <source>
        <dbReference type="Proteomes" id="UP000008281"/>
    </source>
</evidence>
<keyword evidence="1" id="KW-0175">Coiled coil</keyword>
<evidence type="ECO:0000313" key="2">
    <source>
        <dbReference type="EMBL" id="EFP08352.1"/>
    </source>
</evidence>
<dbReference type="Proteomes" id="UP000008281">
    <property type="component" value="Unassembled WGS sequence"/>
</dbReference>
<feature type="coiled-coil region" evidence="1">
    <location>
        <begin position="54"/>
        <end position="102"/>
    </location>
</feature>
<dbReference type="KEGG" id="crq:GCK72_011742"/>
<name>E3MSH7_CAERE</name>
<accession>E3MSH7</accession>
<sequence length="108" mass="12794">MDIDDEFERTKREMQAIIDEVSNTKIQTFRRDTTDSPSLVQLVTEVFDKMEKDYDTVKNNLDVVVKERENLEKKNTKISKEIDREEGDLNLLEETRNELKKLTELLKS</sequence>